<proteinExistence type="predicted"/>
<gene>
    <name evidence="2" type="ORF">NPIL_475271</name>
</gene>
<comment type="caution">
    <text evidence="2">The sequence shown here is derived from an EMBL/GenBank/DDBJ whole genome shotgun (WGS) entry which is preliminary data.</text>
</comment>
<sequence>MKPEQLVKIVIKSIPTDTFIDDINEEFNDLGCTPSKNKTQKSAGKLGGISQRRAKKSRGEKRPNGRREEGEVPVGRNKEGKDQEAPFTGERRKRRRVEDADQEAEAVQEAPFEGGRRTTQRSGMRILRKITKISADARSKSKLEELMNHQSGEELKNAMKLKS</sequence>
<organism evidence="2 3">
    <name type="scientific">Nephila pilipes</name>
    <name type="common">Giant wood spider</name>
    <name type="synonym">Nephila maculata</name>
    <dbReference type="NCBI Taxonomy" id="299642"/>
    <lineage>
        <taxon>Eukaryota</taxon>
        <taxon>Metazoa</taxon>
        <taxon>Ecdysozoa</taxon>
        <taxon>Arthropoda</taxon>
        <taxon>Chelicerata</taxon>
        <taxon>Arachnida</taxon>
        <taxon>Araneae</taxon>
        <taxon>Araneomorphae</taxon>
        <taxon>Entelegynae</taxon>
        <taxon>Araneoidea</taxon>
        <taxon>Nephilidae</taxon>
        <taxon>Nephila</taxon>
    </lineage>
</organism>
<evidence type="ECO:0000313" key="2">
    <source>
        <dbReference type="EMBL" id="GFS73463.1"/>
    </source>
</evidence>
<dbReference type="EMBL" id="BMAW01049987">
    <property type="protein sequence ID" value="GFS73463.1"/>
    <property type="molecule type" value="Genomic_DNA"/>
</dbReference>
<feature type="compositionally biased region" description="Basic and acidic residues" evidence="1">
    <location>
        <begin position="60"/>
        <end position="84"/>
    </location>
</feature>
<feature type="region of interest" description="Disordered" evidence="1">
    <location>
        <begin position="29"/>
        <end position="126"/>
    </location>
</feature>
<reference evidence="2" key="1">
    <citation type="submission" date="2020-08" db="EMBL/GenBank/DDBJ databases">
        <title>Multicomponent nature underlies the extraordinary mechanical properties of spider dragline silk.</title>
        <authorList>
            <person name="Kono N."/>
            <person name="Nakamura H."/>
            <person name="Mori M."/>
            <person name="Yoshida Y."/>
            <person name="Ohtoshi R."/>
            <person name="Malay A.D."/>
            <person name="Moran D.A.P."/>
            <person name="Tomita M."/>
            <person name="Numata K."/>
            <person name="Arakawa K."/>
        </authorList>
    </citation>
    <scope>NUCLEOTIDE SEQUENCE</scope>
</reference>
<accession>A0A8X6MRA1</accession>
<name>A0A8X6MRA1_NEPPI</name>
<dbReference type="Proteomes" id="UP000887013">
    <property type="component" value="Unassembled WGS sequence"/>
</dbReference>
<protein>
    <submittedName>
        <fullName evidence="2">Uncharacterized protein</fullName>
    </submittedName>
</protein>
<dbReference type="AlphaFoldDB" id="A0A8X6MRA1"/>
<evidence type="ECO:0000256" key="1">
    <source>
        <dbReference type="SAM" id="MobiDB-lite"/>
    </source>
</evidence>
<evidence type="ECO:0000313" key="3">
    <source>
        <dbReference type="Proteomes" id="UP000887013"/>
    </source>
</evidence>
<keyword evidence="3" id="KW-1185">Reference proteome</keyword>